<dbReference type="Proteomes" id="UP000182762">
    <property type="component" value="Unassembled WGS sequence"/>
</dbReference>
<protein>
    <submittedName>
        <fullName evidence="3">Helix-turn-helix</fullName>
    </submittedName>
</protein>
<dbReference type="CDD" id="cd00093">
    <property type="entry name" value="HTH_XRE"/>
    <property type="match status" value="1"/>
</dbReference>
<dbReference type="Gene3D" id="1.10.260.40">
    <property type="entry name" value="lambda repressor-like DNA-binding domains"/>
    <property type="match status" value="1"/>
</dbReference>
<evidence type="ECO:0000256" key="1">
    <source>
        <dbReference type="SAM" id="Phobius"/>
    </source>
</evidence>
<reference evidence="3 4" key="1">
    <citation type="submission" date="2016-10" db="EMBL/GenBank/DDBJ databases">
        <authorList>
            <person name="Varghese N."/>
            <person name="Submissions S."/>
        </authorList>
    </citation>
    <scope>NUCLEOTIDE SEQUENCE [LARGE SCALE GENOMIC DNA]</scope>
    <source>
        <strain evidence="3 4">DSM 13796</strain>
    </source>
</reference>
<dbReference type="SUPFAM" id="SSF47413">
    <property type="entry name" value="lambda repressor-like DNA-binding domains"/>
    <property type="match status" value="1"/>
</dbReference>
<comment type="caution">
    <text evidence="3">The sequence shown here is derived from an EMBL/GenBank/DDBJ whole genome shotgun (WGS) entry which is preliminary data.</text>
</comment>
<organism evidence="3 4">
    <name type="scientific">Priestia endophytica DSM 13796</name>
    <dbReference type="NCBI Taxonomy" id="1121089"/>
    <lineage>
        <taxon>Bacteria</taxon>
        <taxon>Bacillati</taxon>
        <taxon>Bacillota</taxon>
        <taxon>Bacilli</taxon>
        <taxon>Bacillales</taxon>
        <taxon>Bacillaceae</taxon>
        <taxon>Priestia</taxon>
    </lineage>
</organism>
<keyword evidence="4" id="KW-1185">Reference proteome</keyword>
<dbReference type="InterPro" id="IPR001387">
    <property type="entry name" value="Cro/C1-type_HTH"/>
</dbReference>
<keyword evidence="1" id="KW-0812">Transmembrane</keyword>
<feature type="transmembrane region" description="Helical" evidence="1">
    <location>
        <begin position="59"/>
        <end position="79"/>
    </location>
</feature>
<evidence type="ECO:0000313" key="3">
    <source>
        <dbReference type="EMBL" id="SFQ57194.1"/>
    </source>
</evidence>
<keyword evidence="1" id="KW-0472">Membrane</keyword>
<feature type="domain" description="HTH cro/C1-type" evidence="2">
    <location>
        <begin position="7"/>
        <end position="37"/>
    </location>
</feature>
<gene>
    <name evidence="3" type="ORF">SAMN02745910_02171</name>
</gene>
<dbReference type="EMBL" id="FOXX01000004">
    <property type="protein sequence ID" value="SFQ57194.1"/>
    <property type="molecule type" value="Genomic_DNA"/>
</dbReference>
<accession>A0A1I5ZL52</accession>
<dbReference type="RefSeq" id="WP_061804155.1">
    <property type="nucleotide sequence ID" value="NZ_FOXX01000004.1"/>
</dbReference>
<sequence length="80" mass="9489">MYLGEPAIYRWETNKNYPDMDNLIKLSKIYAITPDELVKEEQISWKKATIDEEGEEFSILPFIIDFIILLVEFFLIQVLC</sequence>
<dbReference type="InterPro" id="IPR010982">
    <property type="entry name" value="Lambda_DNA-bd_dom_sf"/>
</dbReference>
<evidence type="ECO:0000313" key="4">
    <source>
        <dbReference type="Proteomes" id="UP000182762"/>
    </source>
</evidence>
<dbReference type="GeneID" id="93710831"/>
<dbReference type="PROSITE" id="PS50943">
    <property type="entry name" value="HTH_CROC1"/>
    <property type="match status" value="1"/>
</dbReference>
<keyword evidence="1" id="KW-1133">Transmembrane helix</keyword>
<name>A0A1I5ZL52_9BACI</name>
<dbReference type="Pfam" id="PF01381">
    <property type="entry name" value="HTH_3"/>
    <property type="match status" value="1"/>
</dbReference>
<proteinExistence type="predicted"/>
<evidence type="ECO:0000259" key="2">
    <source>
        <dbReference type="PROSITE" id="PS50943"/>
    </source>
</evidence>